<evidence type="ECO:0000313" key="2">
    <source>
        <dbReference type="Proteomes" id="UP000298693"/>
    </source>
</evidence>
<organism evidence="1 2">
    <name type="scientific">Azospirillum brasilense</name>
    <dbReference type="NCBI Taxonomy" id="192"/>
    <lineage>
        <taxon>Bacteria</taxon>
        <taxon>Pseudomonadati</taxon>
        <taxon>Pseudomonadota</taxon>
        <taxon>Alphaproteobacteria</taxon>
        <taxon>Rhodospirillales</taxon>
        <taxon>Azospirillaceae</taxon>
        <taxon>Azospirillum</taxon>
    </lineage>
</organism>
<dbReference type="EMBL" id="CP032350">
    <property type="protein sequence ID" value="QCO19881.1"/>
    <property type="molecule type" value="Genomic_DNA"/>
</dbReference>
<reference evidence="1 2" key="1">
    <citation type="submission" date="2018-09" db="EMBL/GenBank/DDBJ databases">
        <title>Whole genome based analysis of evolution and adaptive divergence in Indian and Brazilian strains of Azospirillum brasilense.</title>
        <authorList>
            <person name="Singh C."/>
            <person name="Tripathi A.K."/>
        </authorList>
    </citation>
    <scope>NUCLEOTIDE SEQUENCE [LARGE SCALE GENOMIC DNA]</scope>
    <source>
        <strain evidence="1 2">MTCC4039</strain>
        <plasmid evidence="1 2">p5</plasmid>
    </source>
</reference>
<evidence type="ECO:0000313" key="1">
    <source>
        <dbReference type="EMBL" id="QCO19881.1"/>
    </source>
</evidence>
<dbReference type="Proteomes" id="UP000298693">
    <property type="component" value="Plasmid p5"/>
</dbReference>
<accession>A0A4D8RDD1</accession>
<dbReference type="RefSeq" id="WP_137143671.1">
    <property type="nucleotide sequence ID" value="NZ_CP032350.1"/>
</dbReference>
<geneLocation type="plasmid" evidence="1">
    <name>p5</name>
</geneLocation>
<protein>
    <submittedName>
        <fullName evidence="1">Uncharacterized protein</fullName>
    </submittedName>
</protein>
<sequence>MTVDSRMDNGMYDALNRGFAQLGVDGDSLMGWINASDRLAPGALQTACDVTAAFPTSSG</sequence>
<dbReference type="AlphaFoldDB" id="A0A4D8RDD1"/>
<keyword evidence="1" id="KW-0614">Plasmid</keyword>
<proteinExistence type="predicted"/>
<name>A0A4D8RDD1_AZOBR</name>
<gene>
    <name evidence="1" type="ORF">D3869_32050</name>
</gene>